<evidence type="ECO:0000259" key="2">
    <source>
        <dbReference type="Pfam" id="PF07859"/>
    </source>
</evidence>
<dbReference type="HOGENOM" id="CLU_012494_6_3_1"/>
<name>A0A0D2FCB5_9EURO</name>
<dbReference type="Proteomes" id="UP000054342">
    <property type="component" value="Unassembled WGS sequence"/>
</dbReference>
<dbReference type="GO" id="GO:0016787">
    <property type="term" value="F:hydrolase activity"/>
    <property type="evidence" value="ECO:0007669"/>
    <property type="project" value="UniProtKB-KW"/>
</dbReference>
<dbReference type="AlphaFoldDB" id="A0A0D2FCB5"/>
<gene>
    <name evidence="3" type="ORF">PV05_02286</name>
</gene>
<keyword evidence="4" id="KW-1185">Reference proteome</keyword>
<dbReference type="InterPro" id="IPR013094">
    <property type="entry name" value="AB_hydrolase_3"/>
</dbReference>
<dbReference type="Gene3D" id="3.40.50.1820">
    <property type="entry name" value="alpha/beta hydrolase"/>
    <property type="match status" value="1"/>
</dbReference>
<evidence type="ECO:0000313" key="4">
    <source>
        <dbReference type="Proteomes" id="UP000054342"/>
    </source>
</evidence>
<proteinExistence type="predicted"/>
<dbReference type="PANTHER" id="PTHR48081">
    <property type="entry name" value="AB HYDROLASE SUPERFAMILY PROTEIN C4A8.06C"/>
    <property type="match status" value="1"/>
</dbReference>
<accession>A0A0D2FCB5</accession>
<protein>
    <recommendedName>
        <fullName evidence="2">Alpha/beta hydrolase fold-3 domain-containing protein</fullName>
    </recommendedName>
</protein>
<dbReference type="RefSeq" id="XP_013318308.1">
    <property type="nucleotide sequence ID" value="XM_013462854.1"/>
</dbReference>
<keyword evidence="1" id="KW-0378">Hydrolase</keyword>
<dbReference type="InterPro" id="IPR029058">
    <property type="entry name" value="AB_hydrolase_fold"/>
</dbReference>
<organism evidence="3 4">
    <name type="scientific">Exophiala xenobiotica</name>
    <dbReference type="NCBI Taxonomy" id="348802"/>
    <lineage>
        <taxon>Eukaryota</taxon>
        <taxon>Fungi</taxon>
        <taxon>Dikarya</taxon>
        <taxon>Ascomycota</taxon>
        <taxon>Pezizomycotina</taxon>
        <taxon>Eurotiomycetes</taxon>
        <taxon>Chaetothyriomycetidae</taxon>
        <taxon>Chaetothyriales</taxon>
        <taxon>Herpotrichiellaceae</taxon>
        <taxon>Exophiala</taxon>
    </lineage>
</organism>
<reference evidence="3 4" key="1">
    <citation type="submission" date="2015-01" db="EMBL/GenBank/DDBJ databases">
        <title>The Genome Sequence of Exophiala xenobiotica CBS118157.</title>
        <authorList>
            <consortium name="The Broad Institute Genomics Platform"/>
            <person name="Cuomo C."/>
            <person name="de Hoog S."/>
            <person name="Gorbushina A."/>
            <person name="Stielow B."/>
            <person name="Teixiera M."/>
            <person name="Abouelleil A."/>
            <person name="Chapman S.B."/>
            <person name="Priest M."/>
            <person name="Young S.K."/>
            <person name="Wortman J."/>
            <person name="Nusbaum C."/>
            <person name="Birren B."/>
        </authorList>
    </citation>
    <scope>NUCLEOTIDE SEQUENCE [LARGE SCALE GENOMIC DNA]</scope>
    <source>
        <strain evidence="3 4">CBS 118157</strain>
    </source>
</reference>
<dbReference type="InterPro" id="IPR050300">
    <property type="entry name" value="GDXG_lipolytic_enzyme"/>
</dbReference>
<evidence type="ECO:0000313" key="3">
    <source>
        <dbReference type="EMBL" id="KIW57724.1"/>
    </source>
</evidence>
<dbReference type="SUPFAM" id="SSF53474">
    <property type="entry name" value="alpha/beta-Hydrolases"/>
    <property type="match status" value="1"/>
</dbReference>
<dbReference type="STRING" id="348802.A0A0D2FCB5"/>
<evidence type="ECO:0000256" key="1">
    <source>
        <dbReference type="ARBA" id="ARBA00022801"/>
    </source>
</evidence>
<dbReference type="Pfam" id="PF07859">
    <property type="entry name" value="Abhydrolase_3"/>
    <property type="match status" value="1"/>
</dbReference>
<dbReference type="OrthoDB" id="408631at2759"/>
<dbReference type="EMBL" id="KN847318">
    <property type="protein sequence ID" value="KIW57724.1"/>
    <property type="molecule type" value="Genomic_DNA"/>
</dbReference>
<sequence length="365" mass="40355">MPSTPPWTTTGILATSSIDPYFAEALKTNLLSPESNCTITTLKEETAAALPVLQKSLSESRPHDITETTHSIKLRDDYPSRIIVCHLTSALSDATPRPLILLFHGGGHCVGHPEFELPLARQLALAHSAIVVCASYRLAPEFPFPFSICDAWETLEFAASEARKANSAVFPRCTDARVGFVVGGTSAGANLSASLAHVARDGNLHPQLTGQFLCAGTYISEHHVPANYRDRYLSFTQNEEAPMLGKTMLNMFRDAFQPDMTSKLYMSFDQHHPADEGTGSVRHGHMGVPPAYFQVCGMDRFRDDGLIYERVLREECEVPTRLDLYPGFGHCWWATFPQLEMSKKRMRDAVEGVGWLLDRGIGEKG</sequence>
<dbReference type="GeneID" id="25324194"/>
<feature type="domain" description="Alpha/beta hydrolase fold-3" evidence="2">
    <location>
        <begin position="100"/>
        <end position="333"/>
    </location>
</feature>